<dbReference type="EMBL" id="WNJQ01000007">
    <property type="protein sequence ID" value="MBC9825806.1"/>
    <property type="molecule type" value="Genomic_DNA"/>
</dbReference>
<dbReference type="SMART" id="SM00530">
    <property type="entry name" value="HTH_XRE"/>
    <property type="match status" value="1"/>
</dbReference>
<sequence length="299" mass="35642">MNYSKTFKKIRIAKGMKLKEAAGNTLSISQLSRFENEQSMISIDSFIELLTNVNTSPEEYFYLLRQEEENELKNYFNRVKNLVNNKKYDKLEELVIDLKNQKPASNSWMSFIVLFVESIIVLDKEKKPLNQPRVLSYLIQVEDWGEMELYIYAIFGFVFDVETTYLLMKTAIKKSRLYQSIPQDMNLLFSILSNNFSAFLLHKRYDYAEETLAIYEKKLLENTLLIEPHLDFLFNKGIFAFTQKREEEAKVYCEQVFELCRLFKLTEQEENYKKRYLIWSKSYLDPDFQEQIIKIGFIS</sequence>
<reference evidence="2 3" key="1">
    <citation type="journal article" date="2020" name="Microorganisms">
        <title>New Insight into Antimicrobial Compounds from Food and Marine-Sourced Carnobacterium Species through Phenotype and Genome Analyses.</title>
        <authorList>
            <person name="Begrem S."/>
            <person name="Ivaniuk F."/>
            <person name="Gigout-Chevalier F."/>
            <person name="Kolypczuk L."/>
            <person name="Bonnetot S."/>
            <person name="Leroi F."/>
            <person name="Grovel O."/>
            <person name="Delbarre-Ladrat C."/>
            <person name="Passerini D."/>
        </authorList>
    </citation>
    <scope>NUCLEOTIDE SEQUENCE [LARGE SCALE GENOMIC DNA]</scope>
    <source>
        <strain evidence="2 3">MIP2551</strain>
    </source>
</reference>
<dbReference type="Pfam" id="PF01381">
    <property type="entry name" value="HTH_3"/>
    <property type="match status" value="1"/>
</dbReference>
<dbReference type="InterPro" id="IPR053163">
    <property type="entry name" value="HTH-type_regulator_Rgg"/>
</dbReference>
<dbReference type="InterPro" id="IPR001387">
    <property type="entry name" value="Cro/C1-type_HTH"/>
</dbReference>
<name>A0ABR7TEL2_9LACT</name>
<dbReference type="Pfam" id="PF21259">
    <property type="entry name" value="Rgg_C"/>
    <property type="match status" value="1"/>
</dbReference>
<dbReference type="NCBIfam" id="TIGR01716">
    <property type="entry name" value="RGG_Cterm"/>
    <property type="match status" value="1"/>
</dbReference>
<protein>
    <submittedName>
        <fullName evidence="2">Helix-turn-helix domain-containing protein</fullName>
    </submittedName>
</protein>
<gene>
    <name evidence="2" type="ORF">GLO26_08255</name>
</gene>
<dbReference type="PROSITE" id="PS50943">
    <property type="entry name" value="HTH_CROC1"/>
    <property type="match status" value="1"/>
</dbReference>
<dbReference type="Proteomes" id="UP000638836">
    <property type="component" value="Unassembled WGS sequence"/>
</dbReference>
<organism evidence="2 3">
    <name type="scientific">Carnobacterium inhibens</name>
    <dbReference type="NCBI Taxonomy" id="147709"/>
    <lineage>
        <taxon>Bacteria</taxon>
        <taxon>Bacillati</taxon>
        <taxon>Bacillota</taxon>
        <taxon>Bacilli</taxon>
        <taxon>Lactobacillales</taxon>
        <taxon>Carnobacteriaceae</taxon>
        <taxon>Carnobacterium</taxon>
    </lineage>
</organism>
<dbReference type="InterPro" id="IPR011990">
    <property type="entry name" value="TPR-like_helical_dom_sf"/>
</dbReference>
<accession>A0ABR7TEL2</accession>
<dbReference type="InterPro" id="IPR010057">
    <property type="entry name" value="Transcription_activator_Rgg_C"/>
</dbReference>
<evidence type="ECO:0000259" key="1">
    <source>
        <dbReference type="PROSITE" id="PS50943"/>
    </source>
</evidence>
<dbReference type="InterPro" id="IPR010982">
    <property type="entry name" value="Lambda_DNA-bd_dom_sf"/>
</dbReference>
<comment type="caution">
    <text evidence="2">The sequence shown here is derived from an EMBL/GenBank/DDBJ whole genome shotgun (WGS) entry which is preliminary data.</text>
</comment>
<proteinExistence type="predicted"/>
<feature type="domain" description="HTH cro/C1-type" evidence="1">
    <location>
        <begin position="7"/>
        <end position="60"/>
    </location>
</feature>
<dbReference type="PANTHER" id="PTHR37038">
    <property type="entry name" value="TRANSCRIPTIONAL REGULATOR-RELATED"/>
    <property type="match status" value="1"/>
</dbReference>
<dbReference type="SUPFAM" id="SSF47413">
    <property type="entry name" value="lambda repressor-like DNA-binding domains"/>
    <property type="match status" value="1"/>
</dbReference>
<evidence type="ECO:0000313" key="3">
    <source>
        <dbReference type="Proteomes" id="UP000638836"/>
    </source>
</evidence>
<dbReference type="Gene3D" id="1.25.40.10">
    <property type="entry name" value="Tetratricopeptide repeat domain"/>
    <property type="match status" value="1"/>
</dbReference>
<evidence type="ECO:0000313" key="2">
    <source>
        <dbReference type="EMBL" id="MBC9825806.1"/>
    </source>
</evidence>
<keyword evidence="3" id="KW-1185">Reference proteome</keyword>
<dbReference type="RefSeq" id="WP_187948935.1">
    <property type="nucleotide sequence ID" value="NZ_WNJQ01000007.1"/>
</dbReference>
<dbReference type="CDD" id="cd00093">
    <property type="entry name" value="HTH_XRE"/>
    <property type="match status" value="1"/>
</dbReference>